<accession>A0A327QIX0</accession>
<comment type="caution">
    <text evidence="1">The sequence shown here is derived from an EMBL/GenBank/DDBJ whole genome shotgun (WGS) entry which is preliminary data.</text>
</comment>
<dbReference type="RefSeq" id="WP_111599293.1">
    <property type="nucleotide sequence ID" value="NZ_QLLL01000007.1"/>
</dbReference>
<name>A0A327QIX0_9BACT</name>
<gene>
    <name evidence="1" type="ORF">LX64_03875</name>
</gene>
<reference evidence="1 2" key="1">
    <citation type="submission" date="2018-06" db="EMBL/GenBank/DDBJ databases">
        <title>Genomic Encyclopedia of Archaeal and Bacterial Type Strains, Phase II (KMG-II): from individual species to whole genera.</title>
        <authorList>
            <person name="Goeker M."/>
        </authorList>
    </citation>
    <scope>NUCLEOTIDE SEQUENCE [LARGE SCALE GENOMIC DNA]</scope>
    <source>
        <strain evidence="1 2">DSM 23857</strain>
    </source>
</reference>
<protein>
    <recommendedName>
        <fullName evidence="3">Universal stress protein family protein</fullName>
    </recommendedName>
</protein>
<keyword evidence="2" id="KW-1185">Reference proteome</keyword>
<dbReference type="Proteomes" id="UP000249547">
    <property type="component" value="Unassembled WGS sequence"/>
</dbReference>
<dbReference type="EMBL" id="QLLL01000007">
    <property type="protein sequence ID" value="RAJ01657.1"/>
    <property type="molecule type" value="Genomic_DNA"/>
</dbReference>
<evidence type="ECO:0000313" key="2">
    <source>
        <dbReference type="Proteomes" id="UP000249547"/>
    </source>
</evidence>
<dbReference type="AlphaFoldDB" id="A0A327QIX0"/>
<dbReference type="OrthoDB" id="893860at2"/>
<proteinExistence type="predicted"/>
<sequence>MKNVMIPTDLSIRSLSYLHNFAEQMEEPCHVVLMHAQRLPESILEYWQFTRNSLKHAQLDKDFLDAIEIMRNRYANCIQSMRVEFFYGTSKPALRNFLYAHQIDAIAIPEQLHYHHASESSFDPCQLIKGCKVPTMQLRMTMPRLVVKSPTSISALLGANH</sequence>
<evidence type="ECO:0000313" key="1">
    <source>
        <dbReference type="EMBL" id="RAJ01657.1"/>
    </source>
</evidence>
<organism evidence="1 2">
    <name type="scientific">Chitinophaga skermanii</name>
    <dbReference type="NCBI Taxonomy" id="331697"/>
    <lineage>
        <taxon>Bacteria</taxon>
        <taxon>Pseudomonadati</taxon>
        <taxon>Bacteroidota</taxon>
        <taxon>Chitinophagia</taxon>
        <taxon>Chitinophagales</taxon>
        <taxon>Chitinophagaceae</taxon>
        <taxon>Chitinophaga</taxon>
    </lineage>
</organism>
<evidence type="ECO:0008006" key="3">
    <source>
        <dbReference type="Google" id="ProtNLM"/>
    </source>
</evidence>